<keyword evidence="3" id="KW-1185">Reference proteome</keyword>
<evidence type="ECO:0000256" key="1">
    <source>
        <dbReference type="SAM" id="Phobius"/>
    </source>
</evidence>
<reference evidence="2 3" key="1">
    <citation type="submission" date="2015-07" db="EMBL/GenBank/DDBJ databases">
        <title>Draft genome sequence of the Amantichitinum ursilacus IGB-41, a new chitin-degrading bacterium.</title>
        <authorList>
            <person name="Kirstahler P."/>
            <person name="Guenther M."/>
            <person name="Grumaz C."/>
            <person name="Rupp S."/>
            <person name="Zibek S."/>
            <person name="Sohn K."/>
        </authorList>
    </citation>
    <scope>NUCLEOTIDE SEQUENCE [LARGE SCALE GENOMIC DNA]</scope>
    <source>
        <strain evidence="2 3">IGB-41</strain>
    </source>
</reference>
<dbReference type="Proteomes" id="UP000037939">
    <property type="component" value="Unassembled WGS sequence"/>
</dbReference>
<dbReference type="STRING" id="857265.WG78_18900"/>
<dbReference type="EMBL" id="LAQT01000033">
    <property type="protein sequence ID" value="KPC49954.1"/>
    <property type="molecule type" value="Genomic_DNA"/>
</dbReference>
<comment type="caution">
    <text evidence="2">The sequence shown here is derived from an EMBL/GenBank/DDBJ whole genome shotgun (WGS) entry which is preliminary data.</text>
</comment>
<dbReference type="RefSeq" id="WP_053939369.1">
    <property type="nucleotide sequence ID" value="NZ_LAQT01000033.1"/>
</dbReference>
<proteinExistence type="predicted"/>
<protein>
    <recommendedName>
        <fullName evidence="4">NfeD-like C-terminal domain-containing protein</fullName>
    </recommendedName>
</protein>
<organism evidence="2 3">
    <name type="scientific">Amantichitinum ursilacus</name>
    <dbReference type="NCBI Taxonomy" id="857265"/>
    <lineage>
        <taxon>Bacteria</taxon>
        <taxon>Pseudomonadati</taxon>
        <taxon>Pseudomonadota</taxon>
        <taxon>Betaproteobacteria</taxon>
        <taxon>Neisseriales</taxon>
        <taxon>Chitinibacteraceae</taxon>
        <taxon>Amantichitinum</taxon>
    </lineage>
</organism>
<evidence type="ECO:0008006" key="4">
    <source>
        <dbReference type="Google" id="ProtNLM"/>
    </source>
</evidence>
<dbReference type="OrthoDB" id="5654021at2"/>
<accession>A0A0N0XIB0</accession>
<dbReference type="AlphaFoldDB" id="A0A0N0XIB0"/>
<evidence type="ECO:0000313" key="2">
    <source>
        <dbReference type="EMBL" id="KPC49954.1"/>
    </source>
</evidence>
<keyword evidence="1" id="KW-0472">Membrane</keyword>
<sequence length="145" mass="15528">MSILMMWLVAALVLAGLELLSGTLYLLAVACGLVVGALASLLVSVPAQIICAALAAVIAVGVLHQWRARRQIGRMPPAPMPGLDIGQRVSIDSWTDQIHARVRYRGTLWDAEAARGAVPDANAWYIVAQRGNLLLIDILPPPHHS</sequence>
<gene>
    <name evidence="2" type="ORF">WG78_18900</name>
</gene>
<evidence type="ECO:0000313" key="3">
    <source>
        <dbReference type="Proteomes" id="UP000037939"/>
    </source>
</evidence>
<feature type="transmembrane region" description="Helical" evidence="1">
    <location>
        <begin position="38"/>
        <end position="63"/>
    </location>
</feature>
<name>A0A0N0XIB0_9NEIS</name>
<keyword evidence="1" id="KW-0812">Transmembrane</keyword>
<keyword evidence="1" id="KW-1133">Transmembrane helix</keyword>